<evidence type="ECO:0000313" key="9">
    <source>
        <dbReference type="Proteomes" id="UP000295285"/>
    </source>
</evidence>
<dbReference type="Proteomes" id="UP000295285">
    <property type="component" value="Unassembled WGS sequence"/>
</dbReference>
<dbReference type="RefSeq" id="WP_165915457.1">
    <property type="nucleotide sequence ID" value="NZ_SMDF01000029.1"/>
</dbReference>
<dbReference type="AlphaFoldDB" id="A0A4R4AZF1"/>
<dbReference type="SUPFAM" id="SSF54534">
    <property type="entry name" value="FKBP-like"/>
    <property type="match status" value="1"/>
</dbReference>
<proteinExistence type="predicted"/>
<dbReference type="InterPro" id="IPR046357">
    <property type="entry name" value="PPIase_dom_sf"/>
</dbReference>
<dbReference type="PROSITE" id="PS50198">
    <property type="entry name" value="PPIC_PPIASE_2"/>
    <property type="match status" value="1"/>
</dbReference>
<dbReference type="GO" id="GO:0003755">
    <property type="term" value="F:peptidyl-prolyl cis-trans isomerase activity"/>
    <property type="evidence" value="ECO:0007669"/>
    <property type="project" value="UniProtKB-KW"/>
</dbReference>
<dbReference type="EMBL" id="SMDG01000028">
    <property type="protein sequence ID" value="TCW46325.1"/>
    <property type="molecule type" value="Genomic_DNA"/>
</dbReference>
<gene>
    <name evidence="8" type="ORF">EC910_12849</name>
</gene>
<name>A0A4R4AZF1_BACTU</name>
<dbReference type="InterPro" id="IPR050245">
    <property type="entry name" value="PrsA_foldase"/>
</dbReference>
<dbReference type="PANTHER" id="PTHR47245:SF1">
    <property type="entry name" value="FOLDASE PROTEIN PRSA"/>
    <property type="match status" value="1"/>
</dbReference>
<dbReference type="Pfam" id="PF13616">
    <property type="entry name" value="Rotamase_3"/>
    <property type="match status" value="1"/>
</dbReference>
<sequence>MKVTENELKALYDTKKPKLHISHILLTDETQAKAIKAKLDAGEDFNKLAMEYSQDSATKNVGGDMGILQSGSMIPAFEDKAYELQVGQISEPIQTNYGFHIIKILDKQKLPSFKEMKPQLTAELIEQNMDQQKLQNQIEKLVDKSDLKINEETLKDMYKKKEVIEKSSPK</sequence>
<evidence type="ECO:0000313" key="8">
    <source>
        <dbReference type="EMBL" id="TCW46325.1"/>
    </source>
</evidence>
<keyword evidence="3" id="KW-0732">Signal</keyword>
<accession>A0A4R4AZF1</accession>
<organism evidence="8 9">
    <name type="scientific">Bacillus thuringiensis</name>
    <dbReference type="NCBI Taxonomy" id="1428"/>
    <lineage>
        <taxon>Bacteria</taxon>
        <taxon>Bacillati</taxon>
        <taxon>Bacillota</taxon>
        <taxon>Bacilli</taxon>
        <taxon>Bacillales</taxon>
        <taxon>Bacillaceae</taxon>
        <taxon>Bacillus</taxon>
        <taxon>Bacillus cereus group</taxon>
    </lineage>
</organism>
<protein>
    <recommendedName>
        <fullName evidence="2">peptidylprolyl isomerase</fullName>
        <ecNumber evidence="2">5.2.1.8</ecNumber>
    </recommendedName>
</protein>
<keyword evidence="4 6" id="KW-0697">Rotamase</keyword>
<evidence type="ECO:0000256" key="3">
    <source>
        <dbReference type="ARBA" id="ARBA00022729"/>
    </source>
</evidence>
<feature type="domain" description="PpiC" evidence="7">
    <location>
        <begin position="16"/>
        <end position="106"/>
    </location>
</feature>
<evidence type="ECO:0000259" key="7">
    <source>
        <dbReference type="PROSITE" id="PS50198"/>
    </source>
</evidence>
<keyword evidence="5 6" id="KW-0413">Isomerase</keyword>
<evidence type="ECO:0000256" key="6">
    <source>
        <dbReference type="PROSITE-ProRule" id="PRU00278"/>
    </source>
</evidence>
<dbReference type="PANTHER" id="PTHR47245">
    <property type="entry name" value="PEPTIDYLPROLYL ISOMERASE"/>
    <property type="match status" value="1"/>
</dbReference>
<dbReference type="Gene3D" id="3.10.50.40">
    <property type="match status" value="1"/>
</dbReference>
<dbReference type="InterPro" id="IPR000297">
    <property type="entry name" value="PPIase_PpiC"/>
</dbReference>
<evidence type="ECO:0000256" key="5">
    <source>
        <dbReference type="ARBA" id="ARBA00023235"/>
    </source>
</evidence>
<reference evidence="8 9" key="1">
    <citation type="submission" date="2019-03" db="EMBL/GenBank/DDBJ databases">
        <title>Above-ground endophytic microbial communities from plants in different locations in the United States.</title>
        <authorList>
            <person name="Frank C."/>
        </authorList>
    </citation>
    <scope>NUCLEOTIDE SEQUENCE [LARGE SCALE GENOMIC DNA]</scope>
    <source>
        <strain evidence="8 9">LP_2_YM</strain>
    </source>
</reference>
<comment type="caution">
    <text evidence="8">The sequence shown here is derived from an EMBL/GenBank/DDBJ whole genome shotgun (WGS) entry which is preliminary data.</text>
</comment>
<evidence type="ECO:0000256" key="4">
    <source>
        <dbReference type="ARBA" id="ARBA00023110"/>
    </source>
</evidence>
<evidence type="ECO:0000256" key="1">
    <source>
        <dbReference type="ARBA" id="ARBA00000971"/>
    </source>
</evidence>
<comment type="catalytic activity">
    <reaction evidence="1">
        <text>[protein]-peptidylproline (omega=180) = [protein]-peptidylproline (omega=0)</text>
        <dbReference type="Rhea" id="RHEA:16237"/>
        <dbReference type="Rhea" id="RHEA-COMP:10747"/>
        <dbReference type="Rhea" id="RHEA-COMP:10748"/>
        <dbReference type="ChEBI" id="CHEBI:83833"/>
        <dbReference type="ChEBI" id="CHEBI:83834"/>
        <dbReference type="EC" id="5.2.1.8"/>
    </reaction>
</comment>
<dbReference type="EC" id="5.2.1.8" evidence="2"/>
<evidence type="ECO:0000256" key="2">
    <source>
        <dbReference type="ARBA" id="ARBA00013194"/>
    </source>
</evidence>